<dbReference type="AlphaFoldDB" id="A0A841I0W3"/>
<name>A0A841I0W3_9DEIO</name>
<gene>
    <name evidence="1" type="ORF">HNR42_002298</name>
</gene>
<proteinExistence type="predicted"/>
<evidence type="ECO:0000313" key="1">
    <source>
        <dbReference type="EMBL" id="MBB6098863.1"/>
    </source>
</evidence>
<comment type="caution">
    <text evidence="1">The sequence shown here is derived from an EMBL/GenBank/DDBJ whole genome shotgun (WGS) entry which is preliminary data.</text>
</comment>
<organism evidence="1 2">
    <name type="scientific">Deinobacterium chartae</name>
    <dbReference type="NCBI Taxonomy" id="521158"/>
    <lineage>
        <taxon>Bacteria</taxon>
        <taxon>Thermotogati</taxon>
        <taxon>Deinococcota</taxon>
        <taxon>Deinococci</taxon>
        <taxon>Deinococcales</taxon>
        <taxon>Deinococcaceae</taxon>
        <taxon>Deinobacterium</taxon>
    </lineage>
</organism>
<dbReference type="EMBL" id="JACHHG010000008">
    <property type="protein sequence ID" value="MBB6098863.1"/>
    <property type="molecule type" value="Genomic_DNA"/>
</dbReference>
<dbReference type="Proteomes" id="UP000569951">
    <property type="component" value="Unassembled WGS sequence"/>
</dbReference>
<reference evidence="1 2" key="1">
    <citation type="submission" date="2020-08" db="EMBL/GenBank/DDBJ databases">
        <title>Genomic Encyclopedia of Type Strains, Phase IV (KMG-IV): sequencing the most valuable type-strain genomes for metagenomic binning, comparative biology and taxonomic classification.</title>
        <authorList>
            <person name="Goeker M."/>
        </authorList>
    </citation>
    <scope>NUCLEOTIDE SEQUENCE [LARGE SCALE GENOMIC DNA]</scope>
    <source>
        <strain evidence="1 2">DSM 21458</strain>
    </source>
</reference>
<accession>A0A841I0W3</accession>
<keyword evidence="2" id="KW-1185">Reference proteome</keyword>
<sequence>MARRAVLRGRGPRDAQLEAGPGFAVRFLRHEAQHFADRQDFPGLPGTDLEYRAKLVELICAASPRLQLQAFCAEAAERPGHPHAYAALQLARDLARALGLSAGKTLEACLDDLEEARIRWAVRSLLEAHGAELRAGGRGRWPDPARRPG</sequence>
<evidence type="ECO:0000313" key="2">
    <source>
        <dbReference type="Proteomes" id="UP000569951"/>
    </source>
</evidence>
<protein>
    <submittedName>
        <fullName evidence="1">Uncharacterized protein</fullName>
    </submittedName>
</protein>
<dbReference type="RefSeq" id="WP_183987619.1">
    <property type="nucleotide sequence ID" value="NZ_JACHHG010000008.1"/>
</dbReference>